<dbReference type="Proteomes" id="UP001596067">
    <property type="component" value="Unassembled WGS sequence"/>
</dbReference>
<dbReference type="NCBIfam" id="TIGR01550">
    <property type="entry name" value="DOC_P1"/>
    <property type="match status" value="1"/>
</dbReference>
<evidence type="ECO:0000259" key="1">
    <source>
        <dbReference type="PROSITE" id="PS51459"/>
    </source>
</evidence>
<sequence>MSGPGGSRIEYLDLDDVTYLAGGPENIRDPGALLSALGRPQASLFGADAYPDLWSKAAALGQSLARNHPLVDRNKRTAFEAMLLFLDYNDEPYTDPSPDAAVAFVLRLATGGYDDNVALAAKDLRELLGR</sequence>
<protein>
    <submittedName>
        <fullName evidence="2">Type II toxin-antitoxin system death-on-curing family toxin</fullName>
    </submittedName>
</protein>
<gene>
    <name evidence="2" type="ORF">ACFP0N_25155</name>
</gene>
<keyword evidence="3" id="KW-1185">Reference proteome</keyword>
<dbReference type="RefSeq" id="WP_313763466.1">
    <property type="nucleotide sequence ID" value="NZ_BAAAVH010000112.1"/>
</dbReference>
<dbReference type="Gene3D" id="1.20.120.1870">
    <property type="entry name" value="Fic/DOC protein, Fido domain"/>
    <property type="match status" value="1"/>
</dbReference>
<feature type="domain" description="Fido" evidence="1">
    <location>
        <begin position="1"/>
        <end position="130"/>
    </location>
</feature>
<dbReference type="Pfam" id="PF02661">
    <property type="entry name" value="Fic"/>
    <property type="match status" value="1"/>
</dbReference>
<dbReference type="EMBL" id="JBHSOD010000037">
    <property type="protein sequence ID" value="MFC5888257.1"/>
    <property type="molecule type" value="Genomic_DNA"/>
</dbReference>
<dbReference type="PANTHER" id="PTHR39426">
    <property type="entry name" value="HOMOLOGY TO DEATH-ON-CURING PROTEIN OF PHAGE P1"/>
    <property type="match status" value="1"/>
</dbReference>
<dbReference type="InterPro" id="IPR006440">
    <property type="entry name" value="Doc"/>
</dbReference>
<name>A0ABW1F1H0_9ACTN</name>
<organism evidence="2 3">
    <name type="scientific">Kitasatospora aburaviensis</name>
    <dbReference type="NCBI Taxonomy" id="67265"/>
    <lineage>
        <taxon>Bacteria</taxon>
        <taxon>Bacillati</taxon>
        <taxon>Actinomycetota</taxon>
        <taxon>Actinomycetes</taxon>
        <taxon>Kitasatosporales</taxon>
        <taxon>Streptomycetaceae</taxon>
        <taxon>Kitasatospora</taxon>
    </lineage>
</organism>
<dbReference type="InterPro" id="IPR053737">
    <property type="entry name" value="Type_II_TA_Toxin"/>
</dbReference>
<dbReference type="PANTHER" id="PTHR39426:SF1">
    <property type="entry name" value="HOMOLOGY TO DEATH-ON-CURING PROTEIN OF PHAGE P1"/>
    <property type="match status" value="1"/>
</dbReference>
<proteinExistence type="predicted"/>
<evidence type="ECO:0000313" key="3">
    <source>
        <dbReference type="Proteomes" id="UP001596067"/>
    </source>
</evidence>
<reference evidence="3" key="1">
    <citation type="journal article" date="2019" name="Int. J. Syst. Evol. Microbiol.">
        <title>The Global Catalogue of Microorganisms (GCM) 10K type strain sequencing project: providing services to taxonomists for standard genome sequencing and annotation.</title>
        <authorList>
            <consortium name="The Broad Institute Genomics Platform"/>
            <consortium name="The Broad Institute Genome Sequencing Center for Infectious Disease"/>
            <person name="Wu L."/>
            <person name="Ma J."/>
        </authorList>
    </citation>
    <scope>NUCLEOTIDE SEQUENCE [LARGE SCALE GENOMIC DNA]</scope>
    <source>
        <strain evidence="3">CGMCC 4.1469</strain>
    </source>
</reference>
<dbReference type="InterPro" id="IPR003812">
    <property type="entry name" value="Fido"/>
</dbReference>
<accession>A0ABW1F1H0</accession>
<dbReference type="PROSITE" id="PS51459">
    <property type="entry name" value="FIDO"/>
    <property type="match status" value="1"/>
</dbReference>
<evidence type="ECO:0000313" key="2">
    <source>
        <dbReference type="EMBL" id="MFC5888257.1"/>
    </source>
</evidence>
<comment type="caution">
    <text evidence="2">The sequence shown here is derived from an EMBL/GenBank/DDBJ whole genome shotgun (WGS) entry which is preliminary data.</text>
</comment>